<dbReference type="InterPro" id="IPR036097">
    <property type="entry name" value="HisK_dim/P_sf"/>
</dbReference>
<evidence type="ECO:0000256" key="4">
    <source>
        <dbReference type="ARBA" id="ARBA00022679"/>
    </source>
</evidence>
<dbReference type="InterPro" id="IPR005467">
    <property type="entry name" value="His_kinase_dom"/>
</dbReference>
<dbReference type="InterPro" id="IPR029016">
    <property type="entry name" value="GAF-like_dom_sf"/>
</dbReference>
<dbReference type="Pfam" id="PF00072">
    <property type="entry name" value="Response_reg"/>
    <property type="match status" value="1"/>
</dbReference>
<dbReference type="RefSeq" id="WP_252167182.1">
    <property type="nucleotide sequence ID" value="NZ_CP084930.1"/>
</dbReference>
<feature type="modified residue" description="4-aspartylphosphate" evidence="6">
    <location>
        <position position="602"/>
    </location>
</feature>
<dbReference type="InterPro" id="IPR035965">
    <property type="entry name" value="PAS-like_dom_sf"/>
</dbReference>
<dbReference type="Proteomes" id="UP001056937">
    <property type="component" value="Chromosome 1"/>
</dbReference>
<accession>A0ABY4X8V8</accession>
<dbReference type="CDD" id="cd00130">
    <property type="entry name" value="PAS"/>
    <property type="match status" value="1"/>
</dbReference>
<reference evidence="9" key="1">
    <citation type="journal article" date="2022" name="Toxins">
        <title>Genomic Analysis of Sphingopyxis sp. USTB-05 for Biodegrading Cyanobacterial Hepatotoxins.</title>
        <authorList>
            <person name="Liu C."/>
            <person name="Xu Q."/>
            <person name="Zhao Z."/>
            <person name="Zhang H."/>
            <person name="Liu X."/>
            <person name="Yin C."/>
            <person name="Liu Y."/>
            <person name="Yan H."/>
        </authorList>
    </citation>
    <scope>NUCLEOTIDE SEQUENCE</scope>
    <source>
        <strain evidence="9">NBD5</strain>
    </source>
</reference>
<feature type="domain" description="Histidine kinase" evidence="7">
    <location>
        <begin position="300"/>
        <end position="527"/>
    </location>
</feature>
<dbReference type="SUPFAM" id="SSF55781">
    <property type="entry name" value="GAF domain-like"/>
    <property type="match status" value="1"/>
</dbReference>
<dbReference type="PRINTS" id="PR00344">
    <property type="entry name" value="BCTRLSENSOR"/>
</dbReference>
<dbReference type="Gene3D" id="3.40.50.2300">
    <property type="match status" value="1"/>
</dbReference>
<dbReference type="InterPro" id="IPR000014">
    <property type="entry name" value="PAS"/>
</dbReference>
<dbReference type="SUPFAM" id="SSF47384">
    <property type="entry name" value="Homodimeric domain of signal transducing histidine kinase"/>
    <property type="match status" value="1"/>
</dbReference>
<keyword evidence="3 6" id="KW-0597">Phosphoprotein</keyword>
<dbReference type="Gene3D" id="3.30.565.10">
    <property type="entry name" value="Histidine kinase-like ATPase, C-terminal domain"/>
    <property type="match status" value="1"/>
</dbReference>
<dbReference type="Pfam" id="PF01590">
    <property type="entry name" value="GAF"/>
    <property type="match status" value="1"/>
</dbReference>
<evidence type="ECO:0000256" key="5">
    <source>
        <dbReference type="ARBA" id="ARBA00022777"/>
    </source>
</evidence>
<dbReference type="InterPro" id="IPR003018">
    <property type="entry name" value="GAF"/>
</dbReference>
<evidence type="ECO:0000313" key="10">
    <source>
        <dbReference type="Proteomes" id="UP001056937"/>
    </source>
</evidence>
<keyword evidence="5" id="KW-0418">Kinase</keyword>
<evidence type="ECO:0000256" key="2">
    <source>
        <dbReference type="ARBA" id="ARBA00012438"/>
    </source>
</evidence>
<evidence type="ECO:0000256" key="1">
    <source>
        <dbReference type="ARBA" id="ARBA00000085"/>
    </source>
</evidence>
<dbReference type="InterPro" id="IPR003594">
    <property type="entry name" value="HATPase_dom"/>
</dbReference>
<evidence type="ECO:0000256" key="3">
    <source>
        <dbReference type="ARBA" id="ARBA00022553"/>
    </source>
</evidence>
<name>A0ABY4X8V8_9SPHN</name>
<dbReference type="Gene3D" id="3.30.450.40">
    <property type="match status" value="1"/>
</dbReference>
<dbReference type="PROSITE" id="PS50109">
    <property type="entry name" value="HIS_KIN"/>
    <property type="match status" value="1"/>
</dbReference>
<protein>
    <recommendedName>
        <fullName evidence="2">histidine kinase</fullName>
        <ecNumber evidence="2">2.7.13.3</ecNumber>
    </recommendedName>
</protein>
<evidence type="ECO:0000313" key="9">
    <source>
        <dbReference type="EMBL" id="USI73372.1"/>
    </source>
</evidence>
<proteinExistence type="predicted"/>
<dbReference type="Pfam" id="PF02518">
    <property type="entry name" value="HATPase_c"/>
    <property type="match status" value="1"/>
</dbReference>
<dbReference type="PANTHER" id="PTHR43065">
    <property type="entry name" value="SENSOR HISTIDINE KINASE"/>
    <property type="match status" value="1"/>
</dbReference>
<organism evidence="9 10">
    <name type="scientific">Sphingomonas morindae</name>
    <dbReference type="NCBI Taxonomy" id="1541170"/>
    <lineage>
        <taxon>Bacteria</taxon>
        <taxon>Pseudomonadati</taxon>
        <taxon>Pseudomonadota</taxon>
        <taxon>Alphaproteobacteria</taxon>
        <taxon>Sphingomonadales</taxon>
        <taxon>Sphingomonadaceae</taxon>
        <taxon>Sphingomonas</taxon>
    </lineage>
</organism>
<dbReference type="EC" id="2.7.13.3" evidence="2"/>
<dbReference type="SUPFAM" id="SSF55785">
    <property type="entry name" value="PYP-like sensor domain (PAS domain)"/>
    <property type="match status" value="1"/>
</dbReference>
<keyword evidence="10" id="KW-1185">Reference proteome</keyword>
<dbReference type="Gene3D" id="3.30.450.20">
    <property type="entry name" value="PAS domain"/>
    <property type="match status" value="1"/>
</dbReference>
<dbReference type="EMBL" id="CP084930">
    <property type="protein sequence ID" value="USI73372.1"/>
    <property type="molecule type" value="Genomic_DNA"/>
</dbReference>
<dbReference type="SMART" id="SM00388">
    <property type="entry name" value="HisKA"/>
    <property type="match status" value="1"/>
</dbReference>
<dbReference type="SMART" id="SM00387">
    <property type="entry name" value="HATPase_c"/>
    <property type="match status" value="1"/>
</dbReference>
<dbReference type="SMART" id="SM00065">
    <property type="entry name" value="GAF"/>
    <property type="match status" value="1"/>
</dbReference>
<evidence type="ECO:0000256" key="6">
    <source>
        <dbReference type="PROSITE-ProRule" id="PRU00169"/>
    </source>
</evidence>
<gene>
    <name evidence="9" type="ORF">LHA26_02490</name>
</gene>
<dbReference type="SMART" id="SM00448">
    <property type="entry name" value="REC"/>
    <property type="match status" value="1"/>
</dbReference>
<dbReference type="SUPFAM" id="SSF55874">
    <property type="entry name" value="ATPase domain of HSP90 chaperone/DNA topoisomerase II/histidine kinase"/>
    <property type="match status" value="1"/>
</dbReference>
<evidence type="ECO:0000259" key="8">
    <source>
        <dbReference type="PROSITE" id="PS50110"/>
    </source>
</evidence>
<dbReference type="PANTHER" id="PTHR43065:SF42">
    <property type="entry name" value="TWO-COMPONENT SENSOR PPRA"/>
    <property type="match status" value="1"/>
</dbReference>
<dbReference type="SUPFAM" id="SSF52172">
    <property type="entry name" value="CheY-like"/>
    <property type="match status" value="1"/>
</dbReference>
<dbReference type="InterPro" id="IPR001789">
    <property type="entry name" value="Sig_transdc_resp-reg_receiver"/>
</dbReference>
<comment type="catalytic activity">
    <reaction evidence="1">
        <text>ATP + protein L-histidine = ADP + protein N-phospho-L-histidine.</text>
        <dbReference type="EC" id="2.7.13.3"/>
    </reaction>
</comment>
<dbReference type="InterPro" id="IPR036890">
    <property type="entry name" value="HATPase_C_sf"/>
</dbReference>
<feature type="domain" description="Response regulatory" evidence="8">
    <location>
        <begin position="551"/>
        <end position="664"/>
    </location>
</feature>
<dbReference type="Gene3D" id="1.10.287.130">
    <property type="match status" value="1"/>
</dbReference>
<keyword evidence="4" id="KW-0808">Transferase</keyword>
<dbReference type="InterPro" id="IPR011006">
    <property type="entry name" value="CheY-like_superfamily"/>
</dbReference>
<evidence type="ECO:0000259" key="7">
    <source>
        <dbReference type="PROSITE" id="PS50109"/>
    </source>
</evidence>
<sequence>MRSIEDPAREAARLAALHRLDLLDSPAEAEFDDLVALARAATGAEIALVSLIDADRQWFKARSGLTVSETPRSAAFCDHAVRAAAALVVPDAAADARFADNPLVLGAPFIRFYAGAPIFTPDGHAIGTVCAIDSRPRQDFRGLPALEALARQASALIELRRLSHRDAQQRDALARELDRLWTLAHDLILLCDLEGRVIAANPAWAEVFGAIPADAPIFMRDFLVDPAQRPRLEGIADGTAFPITLDYRGHDGMVRTISWTLRREGAMIYAIGRDDTALRAAERELVQAQRMESLGQLTGGIAHDFNNLLTIVIGNLDIARRRLAGGDLGRVERALGEAGEGAARAATLTQRLLAFARRQRLAPRAIAPAVLLADMRPLIERAILETATLDMVVEDGAWPIQADAGQLENSILNLAVNARDAMAGLGPVARLTIGAANQHVGGEEAARHGVAPGDYLRITVADTGAGMTREVLERAFEPFFTTKGIGRGTGLGLSQVDGFVRQSGGFVTIDTTPGAGTLVHLWLPRSPVAPDPAAPPPSQAAAQGEAPRGLCVMVVEDNDSLRQLAVETLRDAGYRVIEAHDGRAALSLFKRQAVPPTLVLSDVMMPGLDGFSLAEEIRRRAPATEVVLMSGYAGVDGPQPAAERVALTKPFTPADLLACVRAALAGKTVPPAPLTGVPQG</sequence>
<dbReference type="InterPro" id="IPR003661">
    <property type="entry name" value="HisK_dim/P_dom"/>
</dbReference>
<dbReference type="PROSITE" id="PS50110">
    <property type="entry name" value="RESPONSE_REGULATORY"/>
    <property type="match status" value="1"/>
</dbReference>
<dbReference type="InterPro" id="IPR004358">
    <property type="entry name" value="Sig_transdc_His_kin-like_C"/>
</dbReference>